<protein>
    <submittedName>
        <fullName evidence="1">Uncharacterized protein</fullName>
    </submittedName>
</protein>
<name>W6NZ54_9BACE</name>
<gene>
    <name evidence="1" type="ORF">BN890_3010</name>
</gene>
<evidence type="ECO:0000313" key="1">
    <source>
        <dbReference type="EMBL" id="CDM02754.1"/>
    </source>
</evidence>
<proteinExistence type="predicted"/>
<comment type="caution">
    <text evidence="1">The sequence shown here is derived from an EMBL/GenBank/DDBJ whole genome shotgun (WGS) entry which is preliminary data.</text>
</comment>
<dbReference type="Proteomes" id="UP000019380">
    <property type="component" value="Unassembled WGS sequence"/>
</dbReference>
<dbReference type="AlphaFoldDB" id="W6NZ54"/>
<evidence type="ECO:0000313" key="2">
    <source>
        <dbReference type="Proteomes" id="UP000019380"/>
    </source>
</evidence>
<reference evidence="1 2" key="1">
    <citation type="submission" date="2013-12" db="EMBL/GenBank/DDBJ databases">
        <title>Improved hybrid genome assemblies of Bacteroides xylanisolvens SD CC 1b and Bacteroides xylanisolvens SD CC 2a using Illumina and 454 Sequencing.</title>
        <authorList>
            <person name="Ramaraj T."/>
            <person name="Sundararajan A."/>
            <person name="Mudge J."/>
            <person name="Schilkey F.D."/>
            <person name="Delvecchio V."/>
            <person name="Donlon M."/>
            <person name="Ziemer C."/>
        </authorList>
    </citation>
    <scope>NUCLEOTIDE SEQUENCE [LARGE SCALE GENOMIC DNA]</scope>
</reference>
<dbReference type="EMBL" id="CBXG010000004">
    <property type="protein sequence ID" value="CDM02754.1"/>
    <property type="molecule type" value="Genomic_DNA"/>
</dbReference>
<accession>W6NZ54</accession>
<sequence length="297" mass="34004">MLHLSDRHCLVLLPFLHGSWLCPLFRRWLSSVLTAHVLCRQLVGLLHKSHLLVHRGSLAPLAFQFRLQRCDALQQFVHLRIVVFRLVVEVSERGVQVTVGGCGGLDGLRRGWLCPFFLAARIGEVEVHSVLRSRYLAVEHVAQLPDGTVAALLTLFHLPMLVGFQLVADNLPVRLVSVGHLGVVSVRSRRLLLAGGRGEYQPHRPDEHQHHSGQHDHLLPFQPLRLCQRFALLFRFPRFGSSFVLFRRFILCLFHINKVLSDCLFPPGSAVPPVRRVPFPYVSRRSCRCHRRLCRRW</sequence>
<organism evidence="1 2">
    <name type="scientific">Bacteroides xylanisolvens SD CC 1b</name>
    <dbReference type="NCBI Taxonomy" id="702447"/>
    <lineage>
        <taxon>Bacteria</taxon>
        <taxon>Pseudomonadati</taxon>
        <taxon>Bacteroidota</taxon>
        <taxon>Bacteroidia</taxon>
        <taxon>Bacteroidales</taxon>
        <taxon>Bacteroidaceae</taxon>
        <taxon>Bacteroides</taxon>
    </lineage>
</organism>